<dbReference type="PANTHER" id="PTHR43790">
    <property type="entry name" value="CARBOHYDRATE TRANSPORT ATP-BINDING PROTEIN MG119-RELATED"/>
    <property type="match status" value="1"/>
</dbReference>
<dbReference type="SUPFAM" id="SSF52540">
    <property type="entry name" value="P-loop containing nucleoside triphosphate hydrolases"/>
    <property type="match status" value="2"/>
</dbReference>
<evidence type="ECO:0000256" key="3">
    <source>
        <dbReference type="ARBA" id="ARBA00022475"/>
    </source>
</evidence>
<proteinExistence type="predicted"/>
<gene>
    <name evidence="10" type="ORF">E6H02_08065</name>
</gene>
<dbReference type="SMART" id="SM00382">
    <property type="entry name" value="AAA"/>
    <property type="match status" value="2"/>
</dbReference>
<dbReference type="InterPro" id="IPR003593">
    <property type="entry name" value="AAA+_ATPase"/>
</dbReference>
<feature type="domain" description="ABC transporter" evidence="9">
    <location>
        <begin position="256"/>
        <end position="500"/>
    </location>
</feature>
<dbReference type="GO" id="GO:0016887">
    <property type="term" value="F:ATP hydrolysis activity"/>
    <property type="evidence" value="ECO:0007669"/>
    <property type="project" value="InterPro"/>
</dbReference>
<keyword evidence="6 10" id="KW-0067">ATP-binding</keyword>
<accession>A0A537LR07</accession>
<organism evidence="10 11">
    <name type="scientific">Candidatus Segetimicrobium genomatis</name>
    <dbReference type="NCBI Taxonomy" id="2569760"/>
    <lineage>
        <taxon>Bacteria</taxon>
        <taxon>Bacillati</taxon>
        <taxon>Candidatus Sysuimicrobiota</taxon>
        <taxon>Candidatus Sysuimicrobiia</taxon>
        <taxon>Candidatus Sysuimicrobiales</taxon>
        <taxon>Candidatus Segetimicrobiaceae</taxon>
        <taxon>Candidatus Segetimicrobium</taxon>
    </lineage>
</organism>
<keyword evidence="8" id="KW-0472">Membrane</keyword>
<comment type="subcellular location">
    <subcellularLocation>
        <location evidence="1">Cell membrane</location>
        <topology evidence="1">Peripheral membrane protein</topology>
    </subcellularLocation>
</comment>
<keyword evidence="2" id="KW-0813">Transport</keyword>
<dbReference type="Gene3D" id="3.40.50.300">
    <property type="entry name" value="P-loop containing nucleotide triphosphate hydrolases"/>
    <property type="match status" value="2"/>
</dbReference>
<dbReference type="GO" id="GO:0005524">
    <property type="term" value="F:ATP binding"/>
    <property type="evidence" value="ECO:0007669"/>
    <property type="project" value="UniProtKB-KW"/>
</dbReference>
<evidence type="ECO:0000256" key="1">
    <source>
        <dbReference type="ARBA" id="ARBA00004202"/>
    </source>
</evidence>
<comment type="caution">
    <text evidence="10">The sequence shown here is derived from an EMBL/GenBank/DDBJ whole genome shotgun (WGS) entry which is preliminary data.</text>
</comment>
<dbReference type="InterPro" id="IPR050107">
    <property type="entry name" value="ABC_carbohydrate_import_ATPase"/>
</dbReference>
<dbReference type="PANTHER" id="PTHR43790:SF4">
    <property type="entry name" value="GUANOSINE IMPORT ATP-BINDING PROTEIN NUPO"/>
    <property type="match status" value="1"/>
</dbReference>
<dbReference type="InterPro" id="IPR017871">
    <property type="entry name" value="ABC_transporter-like_CS"/>
</dbReference>
<dbReference type="InterPro" id="IPR027417">
    <property type="entry name" value="P-loop_NTPase"/>
</dbReference>
<name>A0A537LR07_9BACT</name>
<evidence type="ECO:0000256" key="4">
    <source>
        <dbReference type="ARBA" id="ARBA00022737"/>
    </source>
</evidence>
<dbReference type="InterPro" id="IPR003439">
    <property type="entry name" value="ABC_transporter-like_ATP-bd"/>
</dbReference>
<keyword evidence="3" id="KW-1003">Cell membrane</keyword>
<sequence length="508" mass="55102">MDALRMEEITKRFGPVLANDRITLTVQAGTVHSLLGENGAGKTSLMNILYGLYQPDDGRIWVRGRPVRIRSPRDAIRLGIGMIHQQFTLVPQLTVAENIILGLRPRHPPFLDLSAAEDEIEGISKAYGLNVDPGSPVMGLSVGMQQRVEILKALYRGANLLILDEPTSVLTPLEIETLFEVIKSLVADGKSVIFISHKLGEALRISQTITVLRHGRVVATVPRTDATPNALARMMVGREVVFRIPKTPARTGEPALEVAGLWTAGDRGHPAVKGITFRLFKGEILGISGVDGNGQTELAEAIAGLRPATAGRIGLDGQEVTSWPPKARIAAGLAFIPADRYRLGLVPDFTVAENFIIKNFAAPPFASRGFLDRRAIAEHARTLVDRFDIRVHSLQQRARELSGGNQQKVVLAREVSLTPAVIIAMQPTRGLDVGASEYILRELIAQRDRGAAILHLSTELEETLAGSDRVGVMFGGELMGIVRPEDVSYEQLGLMMAGALRLNPAEPA</sequence>
<evidence type="ECO:0000313" key="10">
    <source>
        <dbReference type="EMBL" id="TMJ10435.1"/>
    </source>
</evidence>
<dbReference type="FunFam" id="3.40.50.300:FF:000127">
    <property type="entry name" value="Ribose import ATP-binding protein RbsA"/>
    <property type="match status" value="1"/>
</dbReference>
<feature type="domain" description="ABC transporter" evidence="9">
    <location>
        <begin position="4"/>
        <end position="239"/>
    </location>
</feature>
<evidence type="ECO:0000259" key="9">
    <source>
        <dbReference type="PROSITE" id="PS50893"/>
    </source>
</evidence>
<reference evidence="10 11" key="1">
    <citation type="journal article" date="2019" name="Nat. Microbiol.">
        <title>Mediterranean grassland soil C-N compound turnover is dependent on rainfall and depth, and is mediated by genomically divergent microorganisms.</title>
        <authorList>
            <person name="Diamond S."/>
            <person name="Andeer P.F."/>
            <person name="Li Z."/>
            <person name="Crits-Christoph A."/>
            <person name="Burstein D."/>
            <person name="Anantharaman K."/>
            <person name="Lane K.R."/>
            <person name="Thomas B.C."/>
            <person name="Pan C."/>
            <person name="Northen T.R."/>
            <person name="Banfield J.F."/>
        </authorList>
    </citation>
    <scope>NUCLEOTIDE SEQUENCE [LARGE SCALE GENOMIC DNA]</scope>
    <source>
        <strain evidence="10">NP_5</strain>
    </source>
</reference>
<dbReference type="CDD" id="cd03215">
    <property type="entry name" value="ABC_Carb_Monos_II"/>
    <property type="match status" value="1"/>
</dbReference>
<evidence type="ECO:0000256" key="6">
    <source>
        <dbReference type="ARBA" id="ARBA00022840"/>
    </source>
</evidence>
<keyword evidence="4" id="KW-0677">Repeat</keyword>
<evidence type="ECO:0000256" key="7">
    <source>
        <dbReference type="ARBA" id="ARBA00022967"/>
    </source>
</evidence>
<keyword evidence="5" id="KW-0547">Nucleotide-binding</keyword>
<dbReference type="EMBL" id="VBAM01000298">
    <property type="protein sequence ID" value="TMJ10435.1"/>
    <property type="molecule type" value="Genomic_DNA"/>
</dbReference>
<protein>
    <submittedName>
        <fullName evidence="10">ABC transporter ATP-binding protein</fullName>
    </submittedName>
</protein>
<evidence type="ECO:0000313" key="11">
    <source>
        <dbReference type="Proteomes" id="UP000320393"/>
    </source>
</evidence>
<dbReference type="GO" id="GO:0005886">
    <property type="term" value="C:plasma membrane"/>
    <property type="evidence" value="ECO:0007669"/>
    <property type="project" value="UniProtKB-SubCell"/>
</dbReference>
<dbReference type="AlphaFoldDB" id="A0A537LR07"/>
<keyword evidence="7" id="KW-1278">Translocase</keyword>
<dbReference type="Proteomes" id="UP000320393">
    <property type="component" value="Unassembled WGS sequence"/>
</dbReference>
<dbReference type="PROSITE" id="PS00211">
    <property type="entry name" value="ABC_TRANSPORTER_1"/>
    <property type="match status" value="2"/>
</dbReference>
<dbReference type="CDD" id="cd03216">
    <property type="entry name" value="ABC_Carb_Monos_I"/>
    <property type="match status" value="1"/>
</dbReference>
<dbReference type="PROSITE" id="PS50893">
    <property type="entry name" value="ABC_TRANSPORTER_2"/>
    <property type="match status" value="2"/>
</dbReference>
<dbReference type="Pfam" id="PF00005">
    <property type="entry name" value="ABC_tran"/>
    <property type="match status" value="2"/>
</dbReference>
<evidence type="ECO:0000256" key="5">
    <source>
        <dbReference type="ARBA" id="ARBA00022741"/>
    </source>
</evidence>
<evidence type="ECO:0000256" key="8">
    <source>
        <dbReference type="ARBA" id="ARBA00023136"/>
    </source>
</evidence>
<evidence type="ECO:0000256" key="2">
    <source>
        <dbReference type="ARBA" id="ARBA00022448"/>
    </source>
</evidence>